<keyword evidence="1" id="KW-0479">Metal-binding</keyword>
<feature type="binding site" evidence="1">
    <location>
        <position position="161"/>
    </location>
    <ligand>
        <name>Zn(2+)</name>
        <dbReference type="ChEBI" id="CHEBI:29105"/>
    </ligand>
</feature>
<dbReference type="VEuPathDB" id="FungiDB:BTJ68_11967"/>
<dbReference type="Proteomes" id="UP000281468">
    <property type="component" value="Unassembled WGS sequence"/>
</dbReference>
<dbReference type="AlphaFoldDB" id="A0A3M7EKQ2"/>
<reference evidence="3 4" key="1">
    <citation type="journal article" date="2018" name="BMC Genomics">
        <title>Genomic evidence for intraspecific hybridization in a clonal and extremely halotolerant yeast.</title>
        <authorList>
            <person name="Gostincar C."/>
            <person name="Stajich J.E."/>
            <person name="Zupancic J."/>
            <person name="Zalar P."/>
            <person name="Gunde-Cimerman N."/>
        </authorList>
    </citation>
    <scope>NUCLEOTIDE SEQUENCE [LARGE SCALE GENOMIC DNA]</scope>
    <source>
        <strain evidence="3 4">EXF-171</strain>
    </source>
</reference>
<proteinExistence type="predicted"/>
<protein>
    <recommendedName>
        <fullName evidence="5">Mob1/phocein</fullName>
    </recommendedName>
</protein>
<gene>
    <name evidence="3" type="ORF">D0862_13601</name>
</gene>
<dbReference type="Pfam" id="PF03637">
    <property type="entry name" value="Mob1_phocein"/>
    <property type="match status" value="1"/>
</dbReference>
<feature type="compositionally biased region" description="Basic and acidic residues" evidence="2">
    <location>
        <begin position="426"/>
        <end position="445"/>
    </location>
</feature>
<sequence length="552" mass="60202">MVKQHSVMAAKSPASSPRLPSPPPIAEDQVGPTSPGISLYEDHGKLQTPTDNNAAASRRIRPGTKAEDMAEGPPLVDLQDLDSPFQLTEHLKALHYSYTHPPDSSAVQPITASIAHDLAQPPPHTASEIWLYELGRFLIQKTNQIIVALFADSPACSAQTCPEMRASEWQYLCAVHDPPKSCSAIDYCCHTLDWAATTLTSSKMFPSRLGLGSSPSSSLSAAGTTAAAITTDKVLASQMKEIKNIFRRVYRIYAHAWFQHREMFWRVEGKNGLYVLFKTVCDEYGLIQPENYTIPPEAEGQEPSEKEAEEEEEGGAAGLRPQKKQQHQLLQTPMLLKRDMGAEGFGNDAGVDTTKRHRHTLSDRSSSVTTVIQEEVEEEDEQPTTRTTTTMTTAEAPEDQDEKSLERQATSLKDFAESLPQPQQTHQDEEAEVKKEGDLTSHADDDGPVNTEDPTATHPPTVKEEEISAEDDPAPGIERSETIKPSKEEGEEADSPADAKEEEKQTGQAGSTGISAVVEAEDKAELDSKIEPMEPSVAKAAEGLEAGKTVAD</sequence>
<dbReference type="Gene3D" id="1.20.140.30">
    <property type="entry name" value="MOB kinase activator"/>
    <property type="match status" value="1"/>
</dbReference>
<evidence type="ECO:0008006" key="5">
    <source>
        <dbReference type="Google" id="ProtNLM"/>
    </source>
</evidence>
<dbReference type="SUPFAM" id="SSF101152">
    <property type="entry name" value="Mob1/phocein"/>
    <property type="match status" value="1"/>
</dbReference>
<comment type="caution">
    <text evidence="3">The sequence shown here is derived from an EMBL/GenBank/DDBJ whole genome shotgun (WGS) entry which is preliminary data.</text>
</comment>
<dbReference type="PANTHER" id="PTHR22599">
    <property type="entry name" value="MPS ONE BINDER KINASE ACTIVATOR-LIKE MOB"/>
    <property type="match status" value="1"/>
</dbReference>
<feature type="region of interest" description="Disordered" evidence="2">
    <location>
        <begin position="340"/>
        <end position="552"/>
    </location>
</feature>
<feature type="compositionally biased region" description="Basic and acidic residues" evidence="2">
    <location>
        <begin position="478"/>
        <end position="488"/>
    </location>
</feature>
<feature type="binding site" evidence="1">
    <location>
        <position position="260"/>
    </location>
    <ligand>
        <name>Zn(2+)</name>
        <dbReference type="ChEBI" id="CHEBI:29105"/>
    </ligand>
</feature>
<evidence type="ECO:0000256" key="2">
    <source>
        <dbReference type="SAM" id="MobiDB-lite"/>
    </source>
</evidence>
<feature type="compositionally biased region" description="Polar residues" evidence="2">
    <location>
        <begin position="363"/>
        <end position="372"/>
    </location>
</feature>
<feature type="binding site" evidence="1">
    <location>
        <position position="156"/>
    </location>
    <ligand>
        <name>Zn(2+)</name>
        <dbReference type="ChEBI" id="CHEBI:29105"/>
    </ligand>
</feature>
<dbReference type="EMBL" id="QWIQ01000771">
    <property type="protein sequence ID" value="RMY77205.1"/>
    <property type="molecule type" value="Genomic_DNA"/>
</dbReference>
<feature type="compositionally biased region" description="Low complexity" evidence="2">
    <location>
        <begin position="384"/>
        <end position="395"/>
    </location>
</feature>
<feature type="compositionally biased region" description="Basic and acidic residues" evidence="2">
    <location>
        <begin position="520"/>
        <end position="532"/>
    </location>
</feature>
<dbReference type="InterPro" id="IPR036703">
    <property type="entry name" value="MOB_kinase_act_sf"/>
</dbReference>
<feature type="region of interest" description="Disordered" evidence="2">
    <location>
        <begin position="1"/>
        <end position="57"/>
    </location>
</feature>
<dbReference type="SMART" id="SM01388">
    <property type="entry name" value="Mob1_phocein"/>
    <property type="match status" value="1"/>
</dbReference>
<keyword evidence="1" id="KW-0862">Zinc</keyword>
<name>A0A3M7EKQ2_HORWE</name>
<evidence type="ECO:0000256" key="1">
    <source>
        <dbReference type="PIRSR" id="PIRSR605301-1"/>
    </source>
</evidence>
<dbReference type="InterPro" id="IPR005301">
    <property type="entry name" value="MOB_kinase_act_fam"/>
</dbReference>
<feature type="compositionally biased region" description="Low complexity" evidence="2">
    <location>
        <begin position="9"/>
        <end position="18"/>
    </location>
</feature>
<feature type="compositionally biased region" description="Acidic residues" evidence="2">
    <location>
        <begin position="299"/>
        <end position="314"/>
    </location>
</feature>
<feature type="region of interest" description="Disordered" evidence="2">
    <location>
        <begin position="291"/>
        <end position="327"/>
    </location>
</feature>
<organism evidence="3 4">
    <name type="scientific">Hortaea werneckii</name>
    <name type="common">Black yeast</name>
    <name type="synonym">Cladosporium werneckii</name>
    <dbReference type="NCBI Taxonomy" id="91943"/>
    <lineage>
        <taxon>Eukaryota</taxon>
        <taxon>Fungi</taxon>
        <taxon>Dikarya</taxon>
        <taxon>Ascomycota</taxon>
        <taxon>Pezizomycotina</taxon>
        <taxon>Dothideomycetes</taxon>
        <taxon>Dothideomycetidae</taxon>
        <taxon>Mycosphaerellales</taxon>
        <taxon>Teratosphaeriaceae</taxon>
        <taxon>Hortaea</taxon>
    </lineage>
</organism>
<feature type="binding site" evidence="1">
    <location>
        <position position="255"/>
    </location>
    <ligand>
        <name>Zn(2+)</name>
        <dbReference type="ChEBI" id="CHEBI:29105"/>
    </ligand>
</feature>
<evidence type="ECO:0000313" key="4">
    <source>
        <dbReference type="Proteomes" id="UP000281468"/>
    </source>
</evidence>
<evidence type="ECO:0000313" key="3">
    <source>
        <dbReference type="EMBL" id="RMY77205.1"/>
    </source>
</evidence>
<accession>A0A3M7EKQ2</accession>